<organism evidence="2 3">
    <name type="scientific">Azoarcus sp. (strain BH72)</name>
    <dbReference type="NCBI Taxonomy" id="418699"/>
    <lineage>
        <taxon>Bacteria</taxon>
        <taxon>Pseudomonadati</taxon>
        <taxon>Pseudomonadota</taxon>
        <taxon>Betaproteobacteria</taxon>
        <taxon>Rhodocyclales</taxon>
        <taxon>Zoogloeaceae</taxon>
        <taxon>Azoarcus</taxon>
    </lineage>
</organism>
<feature type="domain" description="Co-chaperone DjlA N-terminal" evidence="1">
    <location>
        <begin position="27"/>
        <end position="144"/>
    </location>
</feature>
<dbReference type="CDD" id="cd07313">
    <property type="entry name" value="terB_like_2"/>
    <property type="match status" value="1"/>
</dbReference>
<name>A1K1D0_AZOSB</name>
<dbReference type="Gene3D" id="1.10.3680.10">
    <property type="entry name" value="TerB-like"/>
    <property type="match status" value="1"/>
</dbReference>
<dbReference type="SUPFAM" id="SSF158682">
    <property type="entry name" value="TerB-like"/>
    <property type="match status" value="1"/>
</dbReference>
<dbReference type="Proteomes" id="UP000002588">
    <property type="component" value="Chromosome"/>
</dbReference>
<keyword evidence="3" id="KW-1185">Reference proteome</keyword>
<dbReference type="eggNOG" id="COG4103">
    <property type="taxonomic scope" value="Bacteria"/>
</dbReference>
<dbReference type="RefSeq" id="WP_011763754.1">
    <property type="nucleotide sequence ID" value="NC_008702.1"/>
</dbReference>
<reference evidence="2 3" key="1">
    <citation type="journal article" date="2006" name="Nat. Biotechnol.">
        <title>Complete genome of the mutualistic, N2-fixing grass endophyte Azoarcus sp. strain BH72.</title>
        <authorList>
            <person name="Krause A."/>
            <person name="Ramakumar A."/>
            <person name="Bartels D."/>
            <person name="Battistoni F."/>
            <person name="Bekel T."/>
            <person name="Boch J."/>
            <person name="Boehm M."/>
            <person name="Friedrich F."/>
            <person name="Hurek T."/>
            <person name="Krause L."/>
            <person name="Linke B."/>
            <person name="McHardy A.C."/>
            <person name="Sarkar A."/>
            <person name="Schneiker S."/>
            <person name="Syed A.A."/>
            <person name="Thauer R."/>
            <person name="Vorhoelter F.-J."/>
            <person name="Weidner S."/>
            <person name="Puehler A."/>
            <person name="Reinhold-Hurek B."/>
            <person name="Kaiser O."/>
            <person name="Goesmann A."/>
        </authorList>
    </citation>
    <scope>NUCLEOTIDE SEQUENCE [LARGE SCALE GENOMIC DNA]</scope>
    <source>
        <strain evidence="2 3">BH72</strain>
    </source>
</reference>
<dbReference type="AlphaFoldDB" id="A1K1D0"/>
<evidence type="ECO:0000313" key="3">
    <source>
        <dbReference type="Proteomes" id="UP000002588"/>
    </source>
</evidence>
<dbReference type="KEGG" id="azo:azo0017"/>
<accession>A1K1D0</accession>
<dbReference type="HOGENOM" id="CLU_111095_2_0_4"/>
<evidence type="ECO:0000313" key="2">
    <source>
        <dbReference type="EMBL" id="CAL92635.1"/>
    </source>
</evidence>
<dbReference type="Pfam" id="PF05099">
    <property type="entry name" value="TerB"/>
    <property type="match status" value="1"/>
</dbReference>
<protein>
    <recommendedName>
        <fullName evidence="1">Co-chaperone DjlA N-terminal domain-containing protein</fullName>
    </recommendedName>
</protein>
<proteinExistence type="predicted"/>
<dbReference type="InterPro" id="IPR029024">
    <property type="entry name" value="TerB-like"/>
</dbReference>
<dbReference type="STRING" id="62928.azo0017"/>
<evidence type="ECO:0000259" key="1">
    <source>
        <dbReference type="Pfam" id="PF05099"/>
    </source>
</evidence>
<dbReference type="EMBL" id="AM406670">
    <property type="protein sequence ID" value="CAL92635.1"/>
    <property type="molecule type" value="Genomic_DNA"/>
</dbReference>
<dbReference type="InterPro" id="IPR007791">
    <property type="entry name" value="DjlA_N"/>
</dbReference>
<sequence>MLRTLKELFASFAAPDDSAPATEHRLQLAAAVLLVEVMRADAVSGAVEREAVIDALRNKFGLGEDEVARLLELAEATADDAPDFYAFTSQLNKGFSPEQKLRMVEHLWQVAFADGALSHFENQLMLKLGDLLYIPRGEFVAAKQRARATAPSLDPSP</sequence>
<gene>
    <name evidence="2" type="ordered locus">azo0017</name>
</gene>